<gene>
    <name evidence="3" type="ORF">DVS28_a2483</name>
</gene>
<keyword evidence="2" id="KW-0472">Membrane</keyword>
<evidence type="ECO:0000313" key="4">
    <source>
        <dbReference type="Proteomes" id="UP000264006"/>
    </source>
</evidence>
<feature type="transmembrane region" description="Helical" evidence="2">
    <location>
        <begin position="12"/>
        <end position="31"/>
    </location>
</feature>
<organism evidence="3 4">
    <name type="scientific">Euzebya pacifica</name>
    <dbReference type="NCBI Taxonomy" id="1608957"/>
    <lineage>
        <taxon>Bacteria</taxon>
        <taxon>Bacillati</taxon>
        <taxon>Actinomycetota</taxon>
        <taxon>Nitriliruptoria</taxon>
        <taxon>Euzebyales</taxon>
    </lineage>
</organism>
<feature type="region of interest" description="Disordered" evidence="1">
    <location>
        <begin position="59"/>
        <end position="99"/>
    </location>
</feature>
<feature type="transmembrane region" description="Helical" evidence="2">
    <location>
        <begin position="37"/>
        <end position="55"/>
    </location>
</feature>
<protein>
    <recommendedName>
        <fullName evidence="5">DUF2933 domain-containing protein</fullName>
    </recommendedName>
</protein>
<evidence type="ECO:0000256" key="1">
    <source>
        <dbReference type="SAM" id="MobiDB-lite"/>
    </source>
</evidence>
<sequence>MKMLKMCMHPKVIAAMVAVAAGVWLVAPGWFAAALPILFLAICPLSMVVMMKMMMPGDAAKEDTADDSSEESLRERLRQLESQQAAVSEQLRTHRQPQG</sequence>
<dbReference type="RefSeq" id="WP_108665347.1">
    <property type="nucleotide sequence ID" value="NZ_CAXIBR010000204.1"/>
</dbReference>
<dbReference type="EMBL" id="CP031165">
    <property type="protein sequence ID" value="AXV07164.1"/>
    <property type="molecule type" value="Genomic_DNA"/>
</dbReference>
<evidence type="ECO:0008006" key="5">
    <source>
        <dbReference type="Google" id="ProtNLM"/>
    </source>
</evidence>
<keyword evidence="2" id="KW-1133">Transmembrane helix</keyword>
<dbReference type="Proteomes" id="UP000264006">
    <property type="component" value="Chromosome"/>
</dbReference>
<dbReference type="AlphaFoldDB" id="A0A346XY67"/>
<accession>A0A346XY67</accession>
<reference evidence="3 4" key="1">
    <citation type="submission" date="2018-09" db="EMBL/GenBank/DDBJ databases">
        <title>Complete genome sequence of Euzebya sp. DY32-46 isolated from seawater of Pacific Ocean.</title>
        <authorList>
            <person name="Xu L."/>
            <person name="Wu Y.-H."/>
            <person name="Xu X.-W."/>
        </authorList>
    </citation>
    <scope>NUCLEOTIDE SEQUENCE [LARGE SCALE GENOMIC DNA]</scope>
    <source>
        <strain evidence="3 4">DY32-46</strain>
    </source>
</reference>
<keyword evidence="2" id="KW-0812">Transmembrane</keyword>
<name>A0A346XY67_9ACTN</name>
<evidence type="ECO:0000313" key="3">
    <source>
        <dbReference type="EMBL" id="AXV07164.1"/>
    </source>
</evidence>
<dbReference type="KEGG" id="euz:DVS28_a2483"/>
<proteinExistence type="predicted"/>
<evidence type="ECO:0000256" key="2">
    <source>
        <dbReference type="SAM" id="Phobius"/>
    </source>
</evidence>
<keyword evidence="4" id="KW-1185">Reference proteome</keyword>